<gene>
    <name evidence="2" type="ORF">SAMN04488107_2489</name>
</gene>
<proteinExistence type="predicted"/>
<reference evidence="3" key="1">
    <citation type="submission" date="2017-06" db="EMBL/GenBank/DDBJ databases">
        <authorList>
            <person name="Varghese N."/>
            <person name="Submissions S."/>
        </authorList>
    </citation>
    <scope>NUCLEOTIDE SEQUENCE [LARGE SCALE GENOMIC DNA]</scope>
    <source>
        <strain evidence="3">DSM 45423</strain>
    </source>
</reference>
<evidence type="ECO:0000313" key="2">
    <source>
        <dbReference type="EMBL" id="SNS42307.1"/>
    </source>
</evidence>
<accession>A0A239ECG9</accession>
<dbReference type="InterPro" id="IPR037401">
    <property type="entry name" value="SnoaL-like"/>
</dbReference>
<feature type="domain" description="SnoaL-like" evidence="1">
    <location>
        <begin position="12"/>
        <end position="121"/>
    </location>
</feature>
<keyword evidence="3" id="KW-1185">Reference proteome</keyword>
<name>A0A239ECG9_9ACTN</name>
<protein>
    <recommendedName>
        <fullName evidence="1">SnoaL-like domain-containing protein</fullName>
    </recommendedName>
</protein>
<dbReference type="InterPro" id="IPR032710">
    <property type="entry name" value="NTF2-like_dom_sf"/>
</dbReference>
<dbReference type="Pfam" id="PF12680">
    <property type="entry name" value="SnoaL_2"/>
    <property type="match status" value="1"/>
</dbReference>
<dbReference type="Gene3D" id="3.10.450.50">
    <property type="match status" value="1"/>
</dbReference>
<dbReference type="OrthoDB" id="333383at2"/>
<dbReference type="PANTHER" id="PTHR38436:SF1">
    <property type="entry name" value="ESTER CYCLASE"/>
    <property type="match status" value="1"/>
</dbReference>
<dbReference type="Proteomes" id="UP000198386">
    <property type="component" value="Unassembled WGS sequence"/>
</dbReference>
<dbReference type="EMBL" id="FZOH01000004">
    <property type="protein sequence ID" value="SNS42307.1"/>
    <property type="molecule type" value="Genomic_DNA"/>
</dbReference>
<sequence>MVPTSLLAAETAERYTRAWNAHDGAEVAACFAEDGTYLDPTLPVPLPRAAVAGMVAGLVAAFPDLVFAGEDLAVDGNRVFARWRLQGTNTGPLPGLPQPTGARCDLPGIDVITVDDTGITSVVGYFDQKTFAEQLGLRALVVPGDAPPVRFGFSARTELGRTQVPGALAMTTIAVREGEEDELNARTGAIVEALAGDPDFLGIVATNGSGRGHTFTAWASPEAAERAVAAARPHRDAVARVEDGFGTGGSTGIWVPHRLNPQWARCPGCGGRVRFPAGAATAACRCGGEVRVSAYL</sequence>
<dbReference type="RefSeq" id="WP_089404210.1">
    <property type="nucleotide sequence ID" value="NZ_FZOH01000004.1"/>
</dbReference>
<organism evidence="2 3">
    <name type="scientific">Geodermatophilus saharensis</name>
    <dbReference type="NCBI Taxonomy" id="1137994"/>
    <lineage>
        <taxon>Bacteria</taxon>
        <taxon>Bacillati</taxon>
        <taxon>Actinomycetota</taxon>
        <taxon>Actinomycetes</taxon>
        <taxon>Geodermatophilales</taxon>
        <taxon>Geodermatophilaceae</taxon>
        <taxon>Geodermatophilus</taxon>
    </lineage>
</organism>
<dbReference type="AlphaFoldDB" id="A0A239ECG9"/>
<dbReference type="PANTHER" id="PTHR38436">
    <property type="entry name" value="POLYKETIDE CYCLASE SNOAL-LIKE DOMAIN"/>
    <property type="match status" value="1"/>
</dbReference>
<evidence type="ECO:0000259" key="1">
    <source>
        <dbReference type="Pfam" id="PF12680"/>
    </source>
</evidence>
<dbReference type="GO" id="GO:0030638">
    <property type="term" value="P:polyketide metabolic process"/>
    <property type="evidence" value="ECO:0007669"/>
    <property type="project" value="InterPro"/>
</dbReference>
<evidence type="ECO:0000313" key="3">
    <source>
        <dbReference type="Proteomes" id="UP000198386"/>
    </source>
</evidence>
<dbReference type="InterPro" id="IPR009959">
    <property type="entry name" value="Cyclase_SnoaL-like"/>
</dbReference>
<dbReference type="SUPFAM" id="SSF54427">
    <property type="entry name" value="NTF2-like"/>
    <property type="match status" value="1"/>
</dbReference>